<name>I3VXY7_THESW</name>
<dbReference type="GO" id="GO:0007155">
    <property type="term" value="P:cell adhesion"/>
    <property type="evidence" value="ECO:0007669"/>
    <property type="project" value="InterPro"/>
</dbReference>
<comment type="subcellular location">
    <subcellularLocation>
        <location evidence="5">Secreted</location>
    </subcellularLocation>
    <subcellularLocation>
        <location evidence="5">Bacterial flagellum</location>
    </subcellularLocation>
</comment>
<reference evidence="8 9" key="1">
    <citation type="journal article" date="2014" name="Appl. Environ. Microbiol.">
        <title>Profile of Secreted Hydrolases, Associated Proteins, and SlpA in Thermoanaerobacterium saccharolyticum during the Degradation of Hemicellulose.</title>
        <authorList>
            <person name="Currie D.H."/>
            <person name="Guss A.M."/>
            <person name="Herring C.D."/>
            <person name="Giannone R.J."/>
            <person name="Johnson C.M."/>
            <person name="Lankford P.K."/>
            <person name="Brown S.D."/>
            <person name="Hettich R.L."/>
            <person name="Lynd L.R."/>
        </authorList>
    </citation>
    <scope>NUCLEOTIDE SEQUENCE [LARGE SCALE GENOMIC DNA]</scope>
    <source>
        <strain evidence="9">DSM 8691 / JW/SL-YS485</strain>
    </source>
</reference>
<evidence type="ECO:0000256" key="1">
    <source>
        <dbReference type="ARBA" id="ARBA00009764"/>
    </source>
</evidence>
<dbReference type="GO" id="GO:0009421">
    <property type="term" value="C:bacterial-type flagellum filament cap"/>
    <property type="evidence" value="ECO:0007669"/>
    <property type="project" value="InterPro"/>
</dbReference>
<evidence type="ECO:0000313" key="9">
    <source>
        <dbReference type="Proteomes" id="UP000006178"/>
    </source>
</evidence>
<dbReference type="InterPro" id="IPR040026">
    <property type="entry name" value="FliD"/>
</dbReference>
<evidence type="ECO:0000259" key="6">
    <source>
        <dbReference type="Pfam" id="PF02465"/>
    </source>
</evidence>
<keyword evidence="8" id="KW-0966">Cell projection</keyword>
<dbReference type="GO" id="GO:0009424">
    <property type="term" value="C:bacterial-type flagellum hook"/>
    <property type="evidence" value="ECO:0007669"/>
    <property type="project" value="UniProtKB-UniRule"/>
</dbReference>
<dbReference type="InterPro" id="IPR003481">
    <property type="entry name" value="FliD_N"/>
</dbReference>
<dbReference type="AlphaFoldDB" id="I3VXY7"/>
<evidence type="ECO:0000313" key="8">
    <source>
        <dbReference type="EMBL" id="AFK87382.1"/>
    </source>
</evidence>
<dbReference type="BioCyc" id="TSAC1094508:GLMA-2412-MONOMER"/>
<dbReference type="PANTHER" id="PTHR30288">
    <property type="entry name" value="FLAGELLAR CAP/ASSEMBLY PROTEIN FLID"/>
    <property type="match status" value="1"/>
</dbReference>
<accession>I3VXY7</accession>
<dbReference type="GO" id="GO:0071973">
    <property type="term" value="P:bacterial-type flagellum-dependent cell motility"/>
    <property type="evidence" value="ECO:0007669"/>
    <property type="project" value="TreeGrafter"/>
</dbReference>
<evidence type="ECO:0000256" key="3">
    <source>
        <dbReference type="ARBA" id="ARBA00023054"/>
    </source>
</evidence>
<dbReference type="PANTHER" id="PTHR30288:SF0">
    <property type="entry name" value="FLAGELLAR HOOK-ASSOCIATED PROTEIN 2"/>
    <property type="match status" value="1"/>
</dbReference>
<keyword evidence="4 5" id="KW-0975">Bacterial flagellum</keyword>
<dbReference type="Pfam" id="PF07195">
    <property type="entry name" value="FliD_C"/>
    <property type="match status" value="2"/>
</dbReference>
<proteinExistence type="inferred from homology"/>
<dbReference type="PATRIC" id="fig|1094508.3.peg.2413"/>
<keyword evidence="8" id="KW-0282">Flagellum</keyword>
<gene>
    <name evidence="8" type="ordered locus">Tsac_2380</name>
</gene>
<keyword evidence="5" id="KW-0964">Secreted</keyword>
<dbReference type="Pfam" id="PF02465">
    <property type="entry name" value="FliD_N"/>
    <property type="match status" value="1"/>
</dbReference>
<dbReference type="GO" id="GO:0005576">
    <property type="term" value="C:extracellular region"/>
    <property type="evidence" value="ECO:0007669"/>
    <property type="project" value="UniProtKB-SubCell"/>
</dbReference>
<feature type="domain" description="Flagellar hook-associated protein 2 C-terminal" evidence="7">
    <location>
        <begin position="322"/>
        <end position="381"/>
    </location>
</feature>
<dbReference type="EMBL" id="CP003184">
    <property type="protein sequence ID" value="AFK87382.1"/>
    <property type="molecule type" value="Genomic_DNA"/>
</dbReference>
<dbReference type="KEGG" id="tsh:Tsac_2380"/>
<comment type="subunit">
    <text evidence="2 5">Homopentamer.</text>
</comment>
<keyword evidence="8" id="KW-0969">Cilium</keyword>
<feature type="domain" description="Flagellar hook-associated protein 2 N-terminal" evidence="6">
    <location>
        <begin position="43"/>
        <end position="127"/>
    </location>
</feature>
<dbReference type="Proteomes" id="UP000006178">
    <property type="component" value="Chromosome"/>
</dbReference>
<evidence type="ECO:0000256" key="4">
    <source>
        <dbReference type="ARBA" id="ARBA00023143"/>
    </source>
</evidence>
<dbReference type="InterPro" id="IPR010809">
    <property type="entry name" value="FliD_C"/>
</dbReference>
<evidence type="ECO:0000259" key="7">
    <source>
        <dbReference type="Pfam" id="PF07195"/>
    </source>
</evidence>
<sequence length="433" mass="46564">MASYIDTSYMYMMYPYYSDYSYFFNTSNPLTSLSNITTDNISQIAQQALYTDMQNQQLPMQTTNALVMLNSYANNLADAASQLQLTSPDNVFNQMVATSSDPNSISVLAQPGATATTYSVTVNQLAMVQQNNGTSLSSNSVTSLTPGTYSFTAQVGGQQYNISFNVNQGDTNQTVLDNMAQAINSANIGITAVVNNNPYLGTSQLEINANNTGTNNAFTLTDVNGNAVSYTGANTVTVEATNANYIINGVSGTSQTNTVNIDNNNLTMTFDKTISNATVTVAPDAQSISDSINNFVNDYNEMLTYANQNQQYISPLVVSELTQSYEYQASNLQAIGITQNPDMTLSIDQNTLNNAIQNNFSTVQAAFAGFDGLAVNVGQFAGQIAESPLTDYANETMPLVNNNMGIYDSTGMLDASLIQTMLMPSGQFINSLI</sequence>
<dbReference type="RefSeq" id="WP_014759218.1">
    <property type="nucleotide sequence ID" value="NC_017992.1"/>
</dbReference>
<comment type="function">
    <text evidence="5">Required for morphogenesis and for the elongation of the flagellar filament by facilitating polymerization of the flagellin monomers at the tip of growing filament. Forms a capping structure, which prevents flagellin subunits (transported through the central channel of the flagellum) from leaking out without polymerization at the distal end.</text>
</comment>
<feature type="domain" description="Flagellar hook-associated protein 2 C-terminal" evidence="7">
    <location>
        <begin position="240"/>
        <end position="313"/>
    </location>
</feature>
<dbReference type="eggNOG" id="COG1345">
    <property type="taxonomic scope" value="Bacteria"/>
</dbReference>
<evidence type="ECO:0000256" key="2">
    <source>
        <dbReference type="ARBA" id="ARBA00011255"/>
    </source>
</evidence>
<keyword evidence="3" id="KW-0175">Coiled coil</keyword>
<evidence type="ECO:0000256" key="5">
    <source>
        <dbReference type="RuleBase" id="RU362066"/>
    </source>
</evidence>
<keyword evidence="9" id="KW-1185">Reference proteome</keyword>
<comment type="similarity">
    <text evidence="1 5">Belongs to the FliD family.</text>
</comment>
<dbReference type="STRING" id="1094508.Tsac_2380"/>
<organism evidence="8 9">
    <name type="scientific">Thermoanaerobacterium saccharolyticum (strain DSM 8691 / JW/SL-YS485)</name>
    <dbReference type="NCBI Taxonomy" id="1094508"/>
    <lineage>
        <taxon>Bacteria</taxon>
        <taxon>Bacillati</taxon>
        <taxon>Bacillota</taxon>
        <taxon>Clostridia</taxon>
        <taxon>Thermoanaerobacterales</taxon>
        <taxon>Thermoanaerobacteraceae</taxon>
        <taxon>Thermoanaerobacterium</taxon>
    </lineage>
</organism>
<protein>
    <recommendedName>
        <fullName evidence="5">Flagellar hook-associated protein 2</fullName>
        <shortName evidence="5">HAP2</shortName>
    </recommendedName>
    <alternativeName>
        <fullName evidence="5">Flagellar cap protein</fullName>
    </alternativeName>
</protein>